<protein>
    <submittedName>
        <fullName evidence="1">Uncharacterized protein</fullName>
    </submittedName>
</protein>
<gene>
    <name evidence="1" type="ORF">VKT23_001359</name>
</gene>
<organism evidence="1 2">
    <name type="scientific">Marasmiellus scandens</name>
    <dbReference type="NCBI Taxonomy" id="2682957"/>
    <lineage>
        <taxon>Eukaryota</taxon>
        <taxon>Fungi</taxon>
        <taxon>Dikarya</taxon>
        <taxon>Basidiomycota</taxon>
        <taxon>Agaricomycotina</taxon>
        <taxon>Agaricomycetes</taxon>
        <taxon>Agaricomycetidae</taxon>
        <taxon>Agaricales</taxon>
        <taxon>Marasmiineae</taxon>
        <taxon>Omphalotaceae</taxon>
        <taxon>Marasmiellus</taxon>
    </lineage>
</organism>
<comment type="caution">
    <text evidence="1">The sequence shown here is derived from an EMBL/GenBank/DDBJ whole genome shotgun (WGS) entry which is preliminary data.</text>
</comment>
<sequence>MKQLSDCWLVAIPGVAKLLDNFPFRSSLHYSTLYSLTLIRRTDSWRVEEVHVWYVCDWELQDNISAMAKNLRSILPAQIHRVSIQKPEVSANGLAYAASVLTKQGLSVRWR</sequence>
<name>A0ABR1K6U8_9AGAR</name>
<dbReference type="Proteomes" id="UP001498398">
    <property type="component" value="Unassembled WGS sequence"/>
</dbReference>
<evidence type="ECO:0000313" key="1">
    <source>
        <dbReference type="EMBL" id="KAK7473261.1"/>
    </source>
</evidence>
<evidence type="ECO:0000313" key="2">
    <source>
        <dbReference type="Proteomes" id="UP001498398"/>
    </source>
</evidence>
<accession>A0ABR1K6U8</accession>
<keyword evidence="2" id="KW-1185">Reference proteome</keyword>
<dbReference type="EMBL" id="JBANRG010000001">
    <property type="protein sequence ID" value="KAK7473261.1"/>
    <property type="molecule type" value="Genomic_DNA"/>
</dbReference>
<reference evidence="1 2" key="1">
    <citation type="submission" date="2024-01" db="EMBL/GenBank/DDBJ databases">
        <title>A draft genome for the cacao thread blight pathogen Marasmiellus scandens.</title>
        <authorList>
            <person name="Baruah I.K."/>
            <person name="Leung J."/>
            <person name="Bukari Y."/>
            <person name="Amoako-Attah I."/>
            <person name="Meinhardt L.W."/>
            <person name="Bailey B.A."/>
            <person name="Cohen S.P."/>
        </authorList>
    </citation>
    <scope>NUCLEOTIDE SEQUENCE [LARGE SCALE GENOMIC DNA]</scope>
    <source>
        <strain evidence="1 2">GH-19</strain>
    </source>
</reference>
<proteinExistence type="predicted"/>